<dbReference type="InterPro" id="IPR036084">
    <property type="entry name" value="Ser_inhib-like_sf"/>
</dbReference>
<feature type="domain" description="TIL" evidence="1">
    <location>
        <begin position="38"/>
        <end position="93"/>
    </location>
</feature>
<organism evidence="2 3">
    <name type="scientific">Anopheles stephensi</name>
    <name type="common">Indo-Pakistan malaria mosquito</name>
    <dbReference type="NCBI Taxonomy" id="30069"/>
    <lineage>
        <taxon>Eukaryota</taxon>
        <taxon>Metazoa</taxon>
        <taxon>Ecdysozoa</taxon>
        <taxon>Arthropoda</taxon>
        <taxon>Hexapoda</taxon>
        <taxon>Insecta</taxon>
        <taxon>Pterygota</taxon>
        <taxon>Neoptera</taxon>
        <taxon>Endopterygota</taxon>
        <taxon>Diptera</taxon>
        <taxon>Nematocera</taxon>
        <taxon>Culicoidea</taxon>
        <taxon>Culicidae</taxon>
        <taxon>Anophelinae</taxon>
        <taxon>Anopheles</taxon>
    </lineage>
</organism>
<dbReference type="VEuPathDB" id="VectorBase:ASTEI20_038752"/>
<dbReference type="RefSeq" id="XP_035915236.1">
    <property type="nucleotide sequence ID" value="XM_036059343.1"/>
</dbReference>
<dbReference type="OMA" id="IAVRECQ"/>
<proteinExistence type="predicted"/>
<evidence type="ECO:0000313" key="3">
    <source>
        <dbReference type="Proteomes" id="UP000076408"/>
    </source>
</evidence>
<dbReference type="VEuPathDB" id="VectorBase:ASTE010427"/>
<keyword evidence="3" id="KW-1185">Reference proteome</keyword>
<dbReference type="InterPro" id="IPR002919">
    <property type="entry name" value="TIL_dom"/>
</dbReference>
<dbReference type="VEuPathDB" id="VectorBase:ASTEI04664"/>
<dbReference type="STRING" id="30069.A0A182Y878"/>
<reference evidence="3" key="1">
    <citation type="journal article" date="2014" name="Genome Biol.">
        <title>Genome analysis of a major urban malaria vector mosquito, Anopheles stephensi.</title>
        <authorList>
            <person name="Jiang X."/>
            <person name="Peery A."/>
            <person name="Hall A.B."/>
            <person name="Sharma A."/>
            <person name="Chen X.G."/>
            <person name="Waterhouse R.M."/>
            <person name="Komissarov A."/>
            <person name="Riehle M.M."/>
            <person name="Shouche Y."/>
            <person name="Sharakhova M.V."/>
            <person name="Lawson D."/>
            <person name="Pakpour N."/>
            <person name="Arensburger P."/>
            <person name="Davidson V.L."/>
            <person name="Eiglmeier K."/>
            <person name="Emrich S."/>
            <person name="George P."/>
            <person name="Kennedy R.C."/>
            <person name="Mane S.P."/>
            <person name="Maslen G."/>
            <person name="Oringanje C."/>
            <person name="Qi Y."/>
            <person name="Settlage R."/>
            <person name="Tojo M."/>
            <person name="Tubio J.M."/>
            <person name="Unger M.F."/>
            <person name="Wang B."/>
            <person name="Vernick K.D."/>
            <person name="Ribeiro J.M."/>
            <person name="James A.A."/>
            <person name="Michel K."/>
            <person name="Riehle M.A."/>
            <person name="Luckhart S."/>
            <person name="Sharakhov I.V."/>
            <person name="Tu Z."/>
        </authorList>
    </citation>
    <scope>NUCLEOTIDE SEQUENCE [LARGE SCALE GENOMIC DNA]</scope>
    <source>
        <strain evidence="3">Indian</strain>
    </source>
</reference>
<accession>A0A182Y878</accession>
<sequence>MKVAIPLLLFVTLLVAGRLCQSVPDGAEDDTEELFCSNPNEEPLECGPACGDRTCSNQRRNNVLCTRQCIPGCFCKGGYVRNSRNMCIPSFMCFTG</sequence>
<reference evidence="2" key="2">
    <citation type="submission" date="2020-05" db="UniProtKB">
        <authorList>
            <consortium name="EnsemblMetazoa"/>
        </authorList>
    </citation>
    <scope>IDENTIFICATION</scope>
    <source>
        <strain evidence="2">Indian</strain>
    </source>
</reference>
<evidence type="ECO:0000313" key="2">
    <source>
        <dbReference type="EnsemblMetazoa" id="ASTEI04664-PA"/>
    </source>
</evidence>
<name>A0A182Y878_ANOST</name>
<dbReference type="SUPFAM" id="SSF57567">
    <property type="entry name" value="Serine protease inhibitors"/>
    <property type="match status" value="1"/>
</dbReference>
<dbReference type="CDD" id="cd19941">
    <property type="entry name" value="TIL"/>
    <property type="match status" value="1"/>
</dbReference>
<dbReference type="EnsemblMetazoa" id="ASTEI04664-RA">
    <property type="protein sequence ID" value="ASTEI04664-PA"/>
    <property type="gene ID" value="ASTEI04664"/>
</dbReference>
<dbReference type="KEGG" id="aste:118513498"/>
<evidence type="ECO:0000259" key="1">
    <source>
        <dbReference type="Pfam" id="PF01826"/>
    </source>
</evidence>
<dbReference type="AlphaFoldDB" id="A0A182Y878"/>
<dbReference type="GeneID" id="118513498"/>
<dbReference type="Gene3D" id="2.10.25.10">
    <property type="entry name" value="Laminin"/>
    <property type="match status" value="1"/>
</dbReference>
<dbReference type="Proteomes" id="UP000076408">
    <property type="component" value="Unassembled WGS sequence"/>
</dbReference>
<protein>
    <submittedName>
        <fullName evidence="2">TIL domain-containing protein</fullName>
    </submittedName>
</protein>
<dbReference type="Pfam" id="PF01826">
    <property type="entry name" value="TIL"/>
    <property type="match status" value="1"/>
</dbReference>